<dbReference type="GO" id="GO:0003676">
    <property type="term" value="F:nucleic acid binding"/>
    <property type="evidence" value="ECO:0007669"/>
    <property type="project" value="InterPro"/>
</dbReference>
<organism evidence="8 9">
    <name type="scientific">Maudiozyma humilis</name>
    <name type="common">Sour dough yeast</name>
    <name type="synonym">Kazachstania humilis</name>
    <dbReference type="NCBI Taxonomy" id="51915"/>
    <lineage>
        <taxon>Eukaryota</taxon>
        <taxon>Fungi</taxon>
        <taxon>Dikarya</taxon>
        <taxon>Ascomycota</taxon>
        <taxon>Saccharomycotina</taxon>
        <taxon>Saccharomycetes</taxon>
        <taxon>Saccharomycetales</taxon>
        <taxon>Saccharomycetaceae</taxon>
        <taxon>Maudiozyma</taxon>
    </lineage>
</organism>
<dbReference type="InterPro" id="IPR059049">
    <property type="entry name" value="TSEN34_N"/>
</dbReference>
<evidence type="ECO:0000256" key="4">
    <source>
        <dbReference type="PIRNR" id="PIRNR017250"/>
    </source>
</evidence>
<dbReference type="PANTHER" id="PTHR13070:SF0">
    <property type="entry name" value="TRNA-SPLICING ENDONUCLEASE SUBUNIT SEN34"/>
    <property type="match status" value="1"/>
</dbReference>
<comment type="function">
    <text evidence="4">Constitutes one of the two catalytic subunit of the tRNA-splicing endonuclease complex, a complex responsible for identification and cleavage of the splice sites in pre-tRNA. It cleaves pre-tRNA at the 5'- and 3'-splice sites to release the intron. The products are an intron and two tRNA half-molecules bearing 2',3'-cyclic phosphate and 5'-OH termini. There are no conserved sequences at the splice sites, but the intron is invariably located at the same site in the gene, placing the splice sites an invariant distance from the constant structural features of the tRNA body.</text>
</comment>
<dbReference type="InterPro" id="IPR016690">
    <property type="entry name" value="TSEN34"/>
</dbReference>
<gene>
    <name evidence="8" type="ORF">DAKH74_037850</name>
</gene>
<keyword evidence="8" id="KW-0540">Nuclease</keyword>
<evidence type="ECO:0000256" key="5">
    <source>
        <dbReference type="PIRSR" id="PIRSR017250-50"/>
    </source>
</evidence>
<keyword evidence="3 4" id="KW-0456">Lyase</keyword>
<comment type="similarity">
    <text evidence="1 4">Belongs to the tRNA-intron endonuclease family.</text>
</comment>
<dbReference type="InterPro" id="IPR036167">
    <property type="entry name" value="tRNA_intron_Endo_cat-like_sf"/>
</dbReference>
<proteinExistence type="inferred from homology"/>
<dbReference type="SUPFAM" id="SSF53032">
    <property type="entry name" value="tRNA-intron endonuclease catalytic domain-like"/>
    <property type="match status" value="1"/>
</dbReference>
<evidence type="ECO:0000256" key="2">
    <source>
        <dbReference type="ARBA" id="ARBA00022694"/>
    </source>
</evidence>
<dbReference type="Pfam" id="PF01974">
    <property type="entry name" value="tRNA_int_endo"/>
    <property type="match status" value="1"/>
</dbReference>
<dbReference type="EC" id="4.6.1.16" evidence="4"/>
<dbReference type="GO" id="GO:0000379">
    <property type="term" value="P:tRNA-type intron splice site recognition and cleavage"/>
    <property type="evidence" value="ECO:0007669"/>
    <property type="project" value="UniProtKB-UniRule"/>
</dbReference>
<dbReference type="PIRSF" id="PIRSF017250">
    <property type="entry name" value="tRNA_splic_SEN34"/>
    <property type="match status" value="1"/>
</dbReference>
<dbReference type="Proteomes" id="UP001377567">
    <property type="component" value="Unassembled WGS sequence"/>
</dbReference>
<dbReference type="InterPro" id="IPR006677">
    <property type="entry name" value="tRNA_intron_Endonuc_cat-like"/>
</dbReference>
<feature type="active site" evidence="5">
    <location>
        <position position="228"/>
    </location>
</feature>
<dbReference type="CDD" id="cd22363">
    <property type="entry name" value="tRNA-intron_lyase_C"/>
    <property type="match status" value="1"/>
</dbReference>
<evidence type="ECO:0000313" key="8">
    <source>
        <dbReference type="EMBL" id="GMM57169.1"/>
    </source>
</evidence>
<feature type="active site" evidence="5">
    <location>
        <position position="220"/>
    </location>
</feature>
<evidence type="ECO:0000256" key="3">
    <source>
        <dbReference type="ARBA" id="ARBA00023239"/>
    </source>
</evidence>
<feature type="active site" evidence="5">
    <location>
        <position position="261"/>
    </location>
</feature>
<evidence type="ECO:0000259" key="6">
    <source>
        <dbReference type="Pfam" id="PF01974"/>
    </source>
</evidence>
<sequence>MSVCITLVGGAGTILAPLVFDVEAIKKLRTLGICGILTGTLPSATQQNVFLSVPLRLMPEEAMWLYINGHAHFKALPGPTATAVERLLEEESEEICKAAEERLQQSFKLQREYKLEQHRKKLEQLGINQPSKEDHPDSARQSKETKLMEASLFIETPTMSTILTKINDKFGDEQAKIDRLLCILVAQFSNWDNYLLFQALKNEGYVLSPGARFGGKYIAYPGDPLRFHSHLVIRDALHYKNEPLDFLELAAGARLGTTVKKLWVIGAPTRESDAHDSAKTQDNVSFYSVEWAGFG</sequence>
<keyword evidence="8" id="KW-0378">Hydrolase</keyword>
<comment type="caution">
    <text evidence="8">The sequence shown here is derived from an EMBL/GenBank/DDBJ whole genome shotgun (WGS) entry which is preliminary data.</text>
</comment>
<dbReference type="AlphaFoldDB" id="A0AAV5S3C3"/>
<dbReference type="EMBL" id="BTGD01000011">
    <property type="protein sequence ID" value="GMM57169.1"/>
    <property type="molecule type" value="Genomic_DNA"/>
</dbReference>
<reference evidence="8 9" key="1">
    <citation type="journal article" date="2023" name="Elife">
        <title>Identification of key yeast species and microbe-microbe interactions impacting larval growth of Drosophila in the wild.</title>
        <authorList>
            <person name="Mure A."/>
            <person name="Sugiura Y."/>
            <person name="Maeda R."/>
            <person name="Honda K."/>
            <person name="Sakurai N."/>
            <person name="Takahashi Y."/>
            <person name="Watada M."/>
            <person name="Katoh T."/>
            <person name="Gotoh A."/>
            <person name="Gotoh Y."/>
            <person name="Taniguchi I."/>
            <person name="Nakamura K."/>
            <person name="Hayashi T."/>
            <person name="Katayama T."/>
            <person name="Uemura T."/>
            <person name="Hattori Y."/>
        </authorList>
    </citation>
    <scope>NUCLEOTIDE SEQUENCE [LARGE SCALE GENOMIC DNA]</scope>
    <source>
        <strain evidence="8 9">KH-74</strain>
    </source>
</reference>
<dbReference type="Pfam" id="PF26577">
    <property type="entry name" value="TSEN34_N"/>
    <property type="match status" value="1"/>
</dbReference>
<keyword evidence="8" id="KW-0255">Endonuclease</keyword>
<keyword evidence="2 4" id="KW-0819">tRNA processing</keyword>
<dbReference type="GO" id="GO:0000213">
    <property type="term" value="F:tRNA-intron lyase activity"/>
    <property type="evidence" value="ECO:0007669"/>
    <property type="project" value="UniProtKB-UniRule"/>
</dbReference>
<feature type="domain" description="tRNA intron endonuclease catalytic" evidence="6">
    <location>
        <begin position="191"/>
        <end position="273"/>
    </location>
</feature>
<evidence type="ECO:0000259" key="7">
    <source>
        <dbReference type="Pfam" id="PF26577"/>
    </source>
</evidence>
<name>A0AAV5S3C3_MAUHU</name>
<dbReference type="NCBIfam" id="TIGR00324">
    <property type="entry name" value="endA"/>
    <property type="match status" value="1"/>
</dbReference>
<dbReference type="Gene3D" id="3.40.1350.10">
    <property type="match status" value="1"/>
</dbReference>
<protein>
    <recommendedName>
        <fullName evidence="4">tRNA-splicing endonuclease subunit Sen34</fullName>
        <ecNumber evidence="4">4.6.1.16</ecNumber>
    </recommendedName>
</protein>
<keyword evidence="9" id="KW-1185">Reference proteome</keyword>
<feature type="domain" description="TSEN34 N-terminal" evidence="7">
    <location>
        <begin position="17"/>
        <end position="73"/>
    </location>
</feature>
<accession>A0AAV5S3C3</accession>
<dbReference type="InterPro" id="IPR011856">
    <property type="entry name" value="tRNA_endonuc-like_dom_sf"/>
</dbReference>
<dbReference type="GO" id="GO:0000214">
    <property type="term" value="C:tRNA-intron endonuclease complex"/>
    <property type="evidence" value="ECO:0007669"/>
    <property type="project" value="UniProtKB-UniRule"/>
</dbReference>
<dbReference type="PANTHER" id="PTHR13070">
    <property type="entry name" value="TRNA-SPLICING ENDONUCLEASE SUBUNIT SEN34-RELATED"/>
    <property type="match status" value="1"/>
</dbReference>
<evidence type="ECO:0000313" key="9">
    <source>
        <dbReference type="Proteomes" id="UP001377567"/>
    </source>
</evidence>
<evidence type="ECO:0000256" key="1">
    <source>
        <dbReference type="ARBA" id="ARBA00008078"/>
    </source>
</evidence>
<dbReference type="InterPro" id="IPR006676">
    <property type="entry name" value="tRNA_splic"/>
</dbReference>